<evidence type="ECO:0000256" key="9">
    <source>
        <dbReference type="ARBA" id="ARBA00023125"/>
    </source>
</evidence>
<dbReference type="GO" id="GO:0043138">
    <property type="term" value="F:3'-5' DNA helicase activity"/>
    <property type="evidence" value="ECO:0007669"/>
    <property type="project" value="UniProtKB-EC"/>
</dbReference>
<organism evidence="16">
    <name type="scientific">Wolinella succinogenes (strain ATCC 29543 / DSM 1740 / CCUG 13145 / JCM 31913 / LMG 7466 / NCTC 11488 / FDC 602W)</name>
    <name type="common">Vibrio succinogenes</name>
    <dbReference type="NCBI Taxonomy" id="273121"/>
    <lineage>
        <taxon>Bacteria</taxon>
        <taxon>Pseudomonadati</taxon>
        <taxon>Campylobacterota</taxon>
        <taxon>Epsilonproteobacteria</taxon>
        <taxon>Campylobacterales</taxon>
        <taxon>Helicobacteraceae</taxon>
        <taxon>Wolinella</taxon>
    </lineage>
</organism>
<dbReference type="GO" id="GO:0006270">
    <property type="term" value="P:DNA replication initiation"/>
    <property type="evidence" value="ECO:0007669"/>
    <property type="project" value="TreeGrafter"/>
</dbReference>
<feature type="binding site" evidence="12">
    <location>
        <position position="378"/>
    </location>
    <ligand>
        <name>Zn(2+)</name>
        <dbReference type="ChEBI" id="CHEBI:29105"/>
        <label>1</label>
    </ligand>
</feature>
<dbReference type="Proteomes" id="UP000000422">
    <property type="component" value="Chromosome"/>
</dbReference>
<keyword evidence="7 12" id="KW-0862">Zinc</keyword>
<dbReference type="FunFam" id="3.40.50.300:FF:000489">
    <property type="entry name" value="Primosome assembly protein PriA"/>
    <property type="match status" value="1"/>
</dbReference>
<dbReference type="InterPro" id="IPR041236">
    <property type="entry name" value="PriA_C"/>
</dbReference>
<dbReference type="GO" id="GO:0008270">
    <property type="term" value="F:zinc ion binding"/>
    <property type="evidence" value="ECO:0007669"/>
    <property type="project" value="UniProtKB-UniRule"/>
</dbReference>
<comment type="function">
    <text evidence="12">Initiates the restart of stalled replication forks, which reloads the replicative helicase on sites other than the origin of replication. Recognizes and binds to abandoned replication forks and remodels them to uncover a helicase loading site. Promotes assembly of the primosome at these replication forks.</text>
</comment>
<dbReference type="InterPro" id="IPR014001">
    <property type="entry name" value="Helicase_ATP-bd"/>
</dbReference>
<evidence type="ECO:0000256" key="12">
    <source>
        <dbReference type="HAMAP-Rule" id="MF_00983"/>
    </source>
</evidence>
<dbReference type="Pfam" id="PF18319">
    <property type="entry name" value="Zn_ribbon_PriA"/>
    <property type="match status" value="1"/>
</dbReference>
<dbReference type="Pfam" id="PF18074">
    <property type="entry name" value="PriA_C"/>
    <property type="match status" value="1"/>
</dbReference>
<dbReference type="GO" id="GO:0016887">
    <property type="term" value="F:ATP hydrolysis activity"/>
    <property type="evidence" value="ECO:0007669"/>
    <property type="project" value="RHEA"/>
</dbReference>
<sequence>MNHYLLAILGSSAPTLTYASPKAIESGEVVEVELKSRLKKAVVLEKIDPPSFDCKEILRPLEARFSPLQQKIARFISTYYCASLGESFGLFIPFESTPPPPKEAPPPPLLPLSSLQQEALEFLQAKPSALLFGDTGSGKTEIYAHLIATHLSKGKSVLFLMPEISLTPQMERRLCGYFGDWVALWHSKISAKKKQETLEGIASGQIRLIAGARSSLFLPLPNLGLIIVDEEHDDAYKSQNRPRYNARDLALLAGDRGGIQVILGSATPLASTYYRFSQKEAMFRLKGRHFQTQKSLLFTPGLDTLTPPLLQEISKTLKRGKQAIIFLPTRANFKHLLCTQCGESLQCPHCSVSLSLHKKERALICHHCRYSCPIPSLCPKCGAELKSERLGTAQIAEELSLLFPEANIERFDRDLITTQSRLKKTLERFNQGKIDLLVGTQMLSKGHDYHNVELAAILGIDYLLKSDDYRAHERAISTLLQLCGRSGRKESGGVLIQSFHTAFLKDRLGDYEEFLKEELRLRQGLYPPFSKLAMIWFSHTDPSKAQRACQETLERLQKTPVEIIGHGPAPIEKIAKKWRYCIFVRSKSSKTLLSSLAKAKGELDEIDIDPLSFV</sequence>
<dbReference type="SMART" id="SM00487">
    <property type="entry name" value="DEXDc"/>
    <property type="match status" value="1"/>
</dbReference>
<proteinExistence type="inferred from homology"/>
<dbReference type="GO" id="GO:0006302">
    <property type="term" value="P:double-strand break repair"/>
    <property type="evidence" value="ECO:0007669"/>
    <property type="project" value="InterPro"/>
</dbReference>
<evidence type="ECO:0000256" key="2">
    <source>
        <dbReference type="ARBA" id="ARBA00022705"/>
    </source>
</evidence>
<evidence type="ECO:0000256" key="7">
    <source>
        <dbReference type="ARBA" id="ARBA00022833"/>
    </source>
</evidence>
<accession>Q7M805</accession>
<dbReference type="NCBIfam" id="NF004069">
    <property type="entry name" value="PRK05580.2-1"/>
    <property type="match status" value="1"/>
</dbReference>
<dbReference type="KEGG" id="wsu:WS1964"/>
<evidence type="ECO:0000256" key="1">
    <source>
        <dbReference type="ARBA" id="ARBA00022515"/>
    </source>
</evidence>
<dbReference type="PROSITE" id="PS51194">
    <property type="entry name" value="HELICASE_CTER"/>
    <property type="match status" value="1"/>
</dbReference>
<dbReference type="Pfam" id="PF17764">
    <property type="entry name" value="PriA_3primeBD"/>
    <property type="match status" value="1"/>
</dbReference>
<dbReference type="Gene3D" id="3.40.50.300">
    <property type="entry name" value="P-loop containing nucleotide triphosphate hydrolases"/>
    <property type="match status" value="2"/>
</dbReference>
<feature type="domain" description="Helicase ATP-binding" evidence="13">
    <location>
        <begin position="120"/>
        <end position="286"/>
    </location>
</feature>
<dbReference type="eggNOG" id="COG1198">
    <property type="taxonomic scope" value="Bacteria"/>
</dbReference>
<protein>
    <recommendedName>
        <fullName evidence="12">Replication restart protein PriA</fullName>
    </recommendedName>
    <alternativeName>
        <fullName evidence="12">ATP-dependent DNA helicase PriA</fullName>
        <ecNumber evidence="12">5.6.2.4</ecNumber>
    </alternativeName>
    <alternativeName>
        <fullName evidence="12">DNA 3'-5' helicase PriA</fullName>
    </alternativeName>
</protein>
<evidence type="ECO:0000259" key="14">
    <source>
        <dbReference type="PROSITE" id="PS51194"/>
    </source>
</evidence>
<dbReference type="EC" id="5.6.2.4" evidence="12"/>
<feature type="binding site" evidence="12">
    <location>
        <position position="365"/>
    </location>
    <ligand>
        <name>Zn(2+)</name>
        <dbReference type="ChEBI" id="CHEBI:29105"/>
        <label>2</label>
    </ligand>
</feature>
<keyword evidence="3 12" id="KW-0479">Metal-binding</keyword>
<dbReference type="GO" id="GO:1990077">
    <property type="term" value="C:primosome complex"/>
    <property type="evidence" value="ECO:0007669"/>
    <property type="project" value="UniProtKB-UniRule"/>
</dbReference>
<dbReference type="GO" id="GO:0003677">
    <property type="term" value="F:DNA binding"/>
    <property type="evidence" value="ECO:0007669"/>
    <property type="project" value="UniProtKB-UniRule"/>
</dbReference>
<feature type="binding site" evidence="12">
    <location>
        <position position="341"/>
    </location>
    <ligand>
        <name>Zn(2+)</name>
        <dbReference type="ChEBI" id="CHEBI:29105"/>
        <label>1</label>
    </ligand>
</feature>
<evidence type="ECO:0000256" key="11">
    <source>
        <dbReference type="ARBA" id="ARBA00048988"/>
    </source>
</evidence>
<evidence type="ECO:0000256" key="4">
    <source>
        <dbReference type="ARBA" id="ARBA00022741"/>
    </source>
</evidence>
<comment type="catalytic activity">
    <reaction evidence="11 12">
        <text>ATP + H2O = ADP + phosphate + H(+)</text>
        <dbReference type="Rhea" id="RHEA:13065"/>
        <dbReference type="ChEBI" id="CHEBI:15377"/>
        <dbReference type="ChEBI" id="CHEBI:15378"/>
        <dbReference type="ChEBI" id="CHEBI:30616"/>
        <dbReference type="ChEBI" id="CHEBI:43474"/>
        <dbReference type="ChEBI" id="CHEBI:456216"/>
        <dbReference type="EC" id="5.6.2.4"/>
    </reaction>
</comment>
<dbReference type="EMBL" id="BX571662">
    <property type="protein sequence ID" value="CAE10967.1"/>
    <property type="molecule type" value="Genomic_DNA"/>
</dbReference>
<keyword evidence="4 12" id="KW-0547">Nucleotide-binding</keyword>
<dbReference type="InterPro" id="IPR027417">
    <property type="entry name" value="P-loop_NTPase"/>
</dbReference>
<feature type="binding site" evidence="12">
    <location>
        <position position="368"/>
    </location>
    <ligand>
        <name>Zn(2+)</name>
        <dbReference type="ChEBI" id="CHEBI:29105"/>
        <label>2</label>
    </ligand>
</feature>
<feature type="binding site" evidence="12">
    <location>
        <position position="347"/>
    </location>
    <ligand>
        <name>Zn(2+)</name>
        <dbReference type="ChEBI" id="CHEBI:29105"/>
        <label>2</label>
    </ligand>
</feature>
<dbReference type="HOGENOM" id="CLU_013353_4_1_7"/>
<keyword evidence="16" id="KW-1185">Reference proteome</keyword>
<gene>
    <name evidence="15" type="primary">PRIA</name>
    <name evidence="12" type="synonym">priA</name>
    <name evidence="15" type="ordered locus">WS1964</name>
</gene>
<feature type="binding site" evidence="12">
    <location>
        <position position="350"/>
    </location>
    <ligand>
        <name>Zn(2+)</name>
        <dbReference type="ChEBI" id="CHEBI:29105"/>
        <label>2</label>
    </ligand>
</feature>
<dbReference type="RefSeq" id="WP_011139749.1">
    <property type="nucleotide sequence ID" value="NC_005090.1"/>
</dbReference>
<evidence type="ECO:0000256" key="10">
    <source>
        <dbReference type="ARBA" id="ARBA00023235"/>
    </source>
</evidence>
<evidence type="ECO:0000313" key="15">
    <source>
        <dbReference type="EMBL" id="CAE10967.1"/>
    </source>
</evidence>
<name>Q7M805_WOLSU</name>
<evidence type="ECO:0000313" key="16">
    <source>
        <dbReference type="Proteomes" id="UP000000422"/>
    </source>
</evidence>
<evidence type="ECO:0000256" key="8">
    <source>
        <dbReference type="ARBA" id="ARBA00022840"/>
    </source>
</evidence>
<keyword evidence="9 12" id="KW-0238">DNA-binding</keyword>
<feature type="binding site" evidence="12">
    <location>
        <position position="338"/>
    </location>
    <ligand>
        <name>Zn(2+)</name>
        <dbReference type="ChEBI" id="CHEBI:29105"/>
        <label>1</label>
    </ligand>
</feature>
<evidence type="ECO:0000259" key="13">
    <source>
        <dbReference type="PROSITE" id="PS51192"/>
    </source>
</evidence>
<keyword evidence="8 12" id="KW-0067">ATP-binding</keyword>
<comment type="catalytic activity">
    <reaction evidence="12">
        <text>Couples ATP hydrolysis with the unwinding of duplex DNA by translocating in the 3'-5' direction.</text>
        <dbReference type="EC" id="5.6.2.4"/>
    </reaction>
</comment>
<dbReference type="SUPFAM" id="SSF52540">
    <property type="entry name" value="P-loop containing nucleoside triphosphate hydrolases"/>
    <property type="match status" value="2"/>
</dbReference>
<keyword evidence="2 12" id="KW-0235">DNA replication</keyword>
<dbReference type="Pfam" id="PF00270">
    <property type="entry name" value="DEAD"/>
    <property type="match status" value="1"/>
</dbReference>
<dbReference type="Gene3D" id="3.40.1440.60">
    <property type="entry name" value="PriA, 3(prime) DNA-binding domain"/>
    <property type="match status" value="1"/>
</dbReference>
<dbReference type="InterPro" id="IPR040498">
    <property type="entry name" value="PriA_CRR"/>
</dbReference>
<keyword evidence="5 12" id="KW-0378">Hydrolase</keyword>
<dbReference type="HAMAP" id="MF_00983">
    <property type="entry name" value="PriA"/>
    <property type="match status" value="1"/>
</dbReference>
<dbReference type="GO" id="GO:0006310">
    <property type="term" value="P:DNA recombination"/>
    <property type="evidence" value="ECO:0007669"/>
    <property type="project" value="InterPro"/>
</dbReference>
<dbReference type="SMART" id="SM00490">
    <property type="entry name" value="HELICc"/>
    <property type="match status" value="1"/>
</dbReference>
<dbReference type="InterPro" id="IPR001650">
    <property type="entry name" value="Helicase_C-like"/>
</dbReference>
<feature type="binding site" evidence="12">
    <location>
        <position position="381"/>
    </location>
    <ligand>
        <name>Zn(2+)</name>
        <dbReference type="ChEBI" id="CHEBI:29105"/>
        <label>1</label>
    </ligand>
</feature>
<dbReference type="PANTHER" id="PTHR30580:SF0">
    <property type="entry name" value="PRIMOSOMAL PROTEIN N"/>
    <property type="match status" value="1"/>
</dbReference>
<dbReference type="InterPro" id="IPR005259">
    <property type="entry name" value="PriA"/>
</dbReference>
<dbReference type="GO" id="GO:0006269">
    <property type="term" value="P:DNA replication, synthesis of primer"/>
    <property type="evidence" value="ECO:0007669"/>
    <property type="project" value="UniProtKB-KW"/>
</dbReference>
<dbReference type="AlphaFoldDB" id="Q7M805"/>
<keyword evidence="6 12" id="KW-0347">Helicase</keyword>
<dbReference type="PANTHER" id="PTHR30580">
    <property type="entry name" value="PRIMOSOMAL PROTEIN N"/>
    <property type="match status" value="1"/>
</dbReference>
<comment type="subunit">
    <text evidence="12">Component of the replication restart primosome.</text>
</comment>
<dbReference type="NCBIfam" id="TIGR00595">
    <property type="entry name" value="priA"/>
    <property type="match status" value="1"/>
</dbReference>
<reference evidence="15 16" key="1">
    <citation type="journal article" date="2003" name="Proc. Natl. Acad. Sci. U.S.A.">
        <title>Complete genome sequence and analysis of Wolinella succinogenes.</title>
        <authorList>
            <person name="Baar C."/>
            <person name="Eppinger M."/>
            <person name="Raddatz G."/>
            <person name="Simon JM."/>
            <person name="Lanz C."/>
            <person name="Klimmek O."/>
            <person name="Nandakumar R."/>
            <person name="Gross R."/>
            <person name="Rosinus A."/>
            <person name="Keller H."/>
            <person name="Jagtap P."/>
            <person name="Linke B."/>
            <person name="Meyer F."/>
            <person name="Lederer H."/>
            <person name="Schuster S.C."/>
        </authorList>
    </citation>
    <scope>NUCLEOTIDE SEQUENCE [LARGE SCALE GENOMIC DNA]</scope>
    <source>
        <strain evidence="16">ATCC 29543 / DSM 1740 / CCUG 13145 / JCM 31913 / LMG 7466 / NCTC 11488 / FDC 602W</strain>
    </source>
</reference>
<keyword evidence="10 12" id="KW-0413">Isomerase</keyword>
<dbReference type="Pfam" id="PF00271">
    <property type="entry name" value="Helicase_C"/>
    <property type="match status" value="1"/>
</dbReference>
<feature type="domain" description="Helicase C-terminal" evidence="14">
    <location>
        <begin position="332"/>
        <end position="533"/>
    </location>
</feature>
<comment type="similarity">
    <text evidence="12">Belongs to the helicase family. PriA subfamily.</text>
</comment>
<keyword evidence="1 12" id="KW-0639">Primosome</keyword>
<evidence type="ECO:0000256" key="3">
    <source>
        <dbReference type="ARBA" id="ARBA00022723"/>
    </source>
</evidence>
<evidence type="ECO:0000256" key="6">
    <source>
        <dbReference type="ARBA" id="ARBA00022806"/>
    </source>
</evidence>
<comment type="cofactor">
    <cofactor evidence="12">
        <name>Zn(2+)</name>
        <dbReference type="ChEBI" id="CHEBI:29105"/>
    </cofactor>
    <text evidence="12">Binds 2 zinc ions per subunit.</text>
</comment>
<dbReference type="GO" id="GO:0005524">
    <property type="term" value="F:ATP binding"/>
    <property type="evidence" value="ECO:0007669"/>
    <property type="project" value="UniProtKB-UniRule"/>
</dbReference>
<dbReference type="PROSITE" id="PS51192">
    <property type="entry name" value="HELICASE_ATP_BIND_1"/>
    <property type="match status" value="1"/>
</dbReference>
<dbReference type="InterPro" id="IPR011545">
    <property type="entry name" value="DEAD/DEAH_box_helicase_dom"/>
</dbReference>
<dbReference type="InterPro" id="IPR041222">
    <property type="entry name" value="PriA_3primeBD"/>
</dbReference>
<dbReference type="STRING" id="273121.WS1964"/>
<evidence type="ECO:0000256" key="5">
    <source>
        <dbReference type="ARBA" id="ARBA00022801"/>
    </source>
</evidence>
<dbReference type="InterPro" id="IPR042115">
    <property type="entry name" value="PriA_3primeBD_sf"/>
</dbReference>